<dbReference type="Proteomes" id="UP000653156">
    <property type="component" value="Chromosome"/>
</dbReference>
<keyword evidence="2" id="KW-1185">Reference proteome</keyword>
<gene>
    <name evidence="1" type="ORF">JQU52_06175</name>
</gene>
<dbReference type="EMBL" id="CP069798">
    <property type="protein sequence ID" value="QRQ82956.1"/>
    <property type="molecule type" value="Genomic_DNA"/>
</dbReference>
<proteinExistence type="predicted"/>
<dbReference type="AlphaFoldDB" id="A0A892ZMN3"/>
<sequence>MDAQTKTKRMDFQKTGSIFLCVFLSFYLALHGRAATYFLCFTKESKQRKVTPVAGLATPNFPHYTCFWRRALVAALRTALISAKTMFRSAAPRERLHGFFVSGSLNKKATVGFKNPTYSQGCLKGAYIQLKYPANTCPLIPETRHLKPASGSLMQMLRQGHGGAGQARLFV</sequence>
<protein>
    <submittedName>
        <fullName evidence="1">Uncharacterized protein</fullName>
    </submittedName>
</protein>
<name>A0A892ZMN3_9NEIS</name>
<accession>A0A892ZMN3</accession>
<reference evidence="1" key="1">
    <citation type="submission" date="2021-02" db="EMBL/GenBank/DDBJ databases">
        <title>Neisseriaceae sp. 26B isolated from the cloaca of a Common Toad-headed Turtle (Mesoclemmys nasuta).</title>
        <authorList>
            <person name="Spergser J."/>
            <person name="Busse H.-J."/>
        </authorList>
    </citation>
    <scope>NUCLEOTIDE SEQUENCE</scope>
    <source>
        <strain evidence="1">26B</strain>
    </source>
</reference>
<evidence type="ECO:0000313" key="1">
    <source>
        <dbReference type="EMBL" id="QRQ82956.1"/>
    </source>
</evidence>
<dbReference type="KEGG" id="ptes:JQU52_06175"/>
<dbReference type="RefSeq" id="WP_230340253.1">
    <property type="nucleotide sequence ID" value="NZ_CP069798.1"/>
</dbReference>
<evidence type="ECO:0000313" key="2">
    <source>
        <dbReference type="Proteomes" id="UP000653156"/>
    </source>
</evidence>
<organism evidence="1 2">
    <name type="scientific">Paralysiella testudinis</name>
    <dbReference type="NCBI Taxonomy" id="2809020"/>
    <lineage>
        <taxon>Bacteria</taxon>
        <taxon>Pseudomonadati</taxon>
        <taxon>Pseudomonadota</taxon>
        <taxon>Betaproteobacteria</taxon>
        <taxon>Neisseriales</taxon>
        <taxon>Neisseriaceae</taxon>
        <taxon>Paralysiella</taxon>
    </lineage>
</organism>